<dbReference type="Gene3D" id="3.10.20.300">
    <property type="entry name" value="mk0293 like domain"/>
    <property type="match status" value="1"/>
</dbReference>
<gene>
    <name evidence="2" type="ORF">J2Z43_002121</name>
</gene>
<dbReference type="InterPro" id="IPR002822">
    <property type="entry name" value="Ni_insertion"/>
</dbReference>
<evidence type="ECO:0000313" key="3">
    <source>
        <dbReference type="Proteomes" id="UP000767291"/>
    </source>
</evidence>
<evidence type="ECO:0000313" key="2">
    <source>
        <dbReference type="EMBL" id="MBP1855723.1"/>
    </source>
</evidence>
<organism evidence="2 3">
    <name type="scientific">Metaclostridioides mangenotii</name>
    <dbReference type="NCBI Taxonomy" id="1540"/>
    <lineage>
        <taxon>Bacteria</taxon>
        <taxon>Bacillati</taxon>
        <taxon>Bacillota</taxon>
        <taxon>Clostridia</taxon>
        <taxon>Peptostreptococcales</taxon>
        <taxon>Peptostreptococcaceae</taxon>
        <taxon>Metaclostridioides</taxon>
    </lineage>
</organism>
<reference evidence="2 3" key="1">
    <citation type="submission" date="2021-03" db="EMBL/GenBank/DDBJ databases">
        <title>Genomic Encyclopedia of Type Strains, Phase IV (KMG-IV): sequencing the most valuable type-strain genomes for metagenomic binning, comparative biology and taxonomic classification.</title>
        <authorList>
            <person name="Goeker M."/>
        </authorList>
    </citation>
    <scope>NUCLEOTIDE SEQUENCE [LARGE SCALE GENOMIC DNA]</scope>
    <source>
        <strain evidence="2 3">DSM 1289</strain>
    </source>
</reference>
<evidence type="ECO:0000256" key="1">
    <source>
        <dbReference type="ARBA" id="ARBA00022596"/>
    </source>
</evidence>
<accession>A0ABS4ECQ9</accession>
<dbReference type="PANTHER" id="PTHR36566">
    <property type="entry name" value="NICKEL INSERTION PROTEIN-RELATED"/>
    <property type="match status" value="1"/>
</dbReference>
<keyword evidence="1" id="KW-0533">Nickel</keyword>
<sequence length="139" mass="16174">MTGEIYSYIYDKLLSEGALDVYTQSIFMKKNRPATKLSILCAKKDRKKFVEMILKETSTFGVRYIEYKRSAIERQFTEINTEYGLISIKLGYYKGKLIKFAPEYEDCKKIAEKTGLPLIAIFDNINSRIIEEIDENLLT</sequence>
<keyword evidence="3" id="KW-1185">Reference proteome</keyword>
<comment type="caution">
    <text evidence="2">The sequence shown here is derived from an EMBL/GenBank/DDBJ whole genome shotgun (WGS) entry which is preliminary data.</text>
</comment>
<dbReference type="Pfam" id="PF01969">
    <property type="entry name" value="Ni_insertion"/>
    <property type="match status" value="1"/>
</dbReference>
<dbReference type="Proteomes" id="UP000767291">
    <property type="component" value="Unassembled WGS sequence"/>
</dbReference>
<dbReference type="Gene3D" id="3.30.70.1380">
    <property type="entry name" value="Transcriptional regulatory protein pf0864 domain like"/>
    <property type="match status" value="1"/>
</dbReference>
<dbReference type="EMBL" id="JAGGJX010000004">
    <property type="protein sequence ID" value="MBP1855723.1"/>
    <property type="molecule type" value="Genomic_DNA"/>
</dbReference>
<protein>
    <submittedName>
        <fullName evidence="2">Uncharacterized protein (DUF111 family)</fullName>
    </submittedName>
</protein>
<dbReference type="PANTHER" id="PTHR36566:SF1">
    <property type="entry name" value="PYRIDINIUM-3,5-BISTHIOCARBOXYLIC ACID MONONUCLEOTIDE NICKEL INSERTION PROTEIN"/>
    <property type="match status" value="1"/>
</dbReference>
<name>A0ABS4ECQ9_9FIRM</name>
<proteinExistence type="predicted"/>